<dbReference type="AlphaFoldDB" id="L8JQ71"/>
<keyword evidence="5" id="KW-1185">Reference proteome</keyword>
<dbReference type="SUPFAM" id="SSF54534">
    <property type="entry name" value="FKBP-like"/>
    <property type="match status" value="2"/>
</dbReference>
<protein>
    <submittedName>
        <fullName evidence="4">Survival protein SurA (Peptidyl-prolyl cis-trans isomerase SurA)</fullName>
    </submittedName>
</protein>
<keyword evidence="1 4" id="KW-0413">Isomerase</keyword>
<sequence>MKHQLFLALLLLAACKAPSDISGTGKKNNNQPKELLNVAGEPVPTDEFIYVYKKNNVNNDSAFTRQDINEYLDLYINFKLKVAEAKKRGMDTTEAFYREFSTYREQLKKPYLTENLVTEKLIKEAYERYKTEVNASHILIAVDEKASAEDTLKAYNKIVDIRKRALEGTDFAELAAEYSDDPSARSNGGNLGYFTSFQMVYPFESAAYDTDKGAISQPVRTRFGYHLVKVLDKRPSQGSAEVSHIMIRIQSNKSDSLAARNKIFEIYDQANGGVNWDDLARQFSEDINTKNAGGKLRPFKVGQMPYSFQEAAFNLEEPGDISDPVMTPYGWHIIRLEKKIPLESFEEMEPSIKSRIDRDSRAQLNRKFLISRLKKENSFKETAFKNQLWSYADSSLIRGSWKYSTENNVLNEPLFLIGERTYTVKDFFTYVQSKQKPASYGPEVYMQVLYNNFIEDTIISYEEDHLEDKYIDYKMLVKEYKEGILLFELMEREVWNKAVQDTVGLKQYFDDNLAKYVWDQRVSAIVYNSDNNTVLADIEQLINSGDSLYLSKKDLERKYNNKTALTLQVEEGLFERGDHPVIDKIKWEQGIQRINWNGRYNLVLIREVLPASSKELNEIRGLVISDYQNHLEKQWVEKLKEKYTVEVNKEGLNYIYDQLEK</sequence>
<dbReference type="InterPro" id="IPR000297">
    <property type="entry name" value="PPIase_PpiC"/>
</dbReference>
<dbReference type="SUPFAM" id="SSF109998">
    <property type="entry name" value="Triger factor/SurA peptide-binding domain-like"/>
    <property type="match status" value="1"/>
</dbReference>
<feature type="signal peptide" evidence="2">
    <location>
        <begin position="1"/>
        <end position="19"/>
    </location>
</feature>
<dbReference type="OrthoDB" id="14196at2"/>
<reference evidence="4 5" key="1">
    <citation type="submission" date="2012-12" db="EMBL/GenBank/DDBJ databases">
        <title>Genome assembly of Fulvivirga imtechensis AK7.</title>
        <authorList>
            <person name="Nupur N."/>
            <person name="Khatri I."/>
            <person name="Kumar R."/>
            <person name="Subramanian S."/>
            <person name="Pinnaka A."/>
        </authorList>
    </citation>
    <scope>NUCLEOTIDE SEQUENCE [LARGE SCALE GENOMIC DNA]</scope>
    <source>
        <strain evidence="4 5">AK7</strain>
    </source>
</reference>
<dbReference type="InterPro" id="IPR050245">
    <property type="entry name" value="PrsA_foldase"/>
</dbReference>
<name>L8JQ71_9BACT</name>
<feature type="domain" description="PpiC" evidence="3">
    <location>
        <begin position="237"/>
        <end position="338"/>
    </location>
</feature>
<dbReference type="PATRIC" id="fig|1237149.3.peg.2885"/>
<evidence type="ECO:0000256" key="1">
    <source>
        <dbReference type="PROSITE-ProRule" id="PRU00278"/>
    </source>
</evidence>
<dbReference type="PROSITE" id="PS50198">
    <property type="entry name" value="PPIC_PPIASE_2"/>
    <property type="match status" value="2"/>
</dbReference>
<dbReference type="eggNOG" id="COG0760">
    <property type="taxonomic scope" value="Bacteria"/>
</dbReference>
<dbReference type="InterPro" id="IPR046357">
    <property type="entry name" value="PPIase_dom_sf"/>
</dbReference>
<evidence type="ECO:0000313" key="5">
    <source>
        <dbReference type="Proteomes" id="UP000011135"/>
    </source>
</evidence>
<dbReference type="Pfam" id="PF13616">
    <property type="entry name" value="Rotamase_3"/>
    <property type="match status" value="1"/>
</dbReference>
<dbReference type="GO" id="GO:0003755">
    <property type="term" value="F:peptidyl-prolyl cis-trans isomerase activity"/>
    <property type="evidence" value="ECO:0007669"/>
    <property type="project" value="UniProtKB-KW"/>
</dbReference>
<feature type="domain" description="PpiC" evidence="3">
    <location>
        <begin position="130"/>
        <end position="232"/>
    </location>
</feature>
<dbReference type="InterPro" id="IPR027304">
    <property type="entry name" value="Trigger_fact/SurA_dom_sf"/>
</dbReference>
<dbReference type="RefSeq" id="WP_009580477.1">
    <property type="nucleotide sequence ID" value="NZ_AMZN01000046.1"/>
</dbReference>
<dbReference type="PANTHER" id="PTHR47245:SF2">
    <property type="entry name" value="PEPTIDYL-PROLYL CIS-TRANS ISOMERASE HP_0175-RELATED"/>
    <property type="match status" value="1"/>
</dbReference>
<evidence type="ECO:0000313" key="4">
    <source>
        <dbReference type="EMBL" id="ELR70995.1"/>
    </source>
</evidence>
<dbReference type="Proteomes" id="UP000011135">
    <property type="component" value="Unassembled WGS sequence"/>
</dbReference>
<dbReference type="EMBL" id="AMZN01000046">
    <property type="protein sequence ID" value="ELR70995.1"/>
    <property type="molecule type" value="Genomic_DNA"/>
</dbReference>
<dbReference type="PANTHER" id="PTHR47245">
    <property type="entry name" value="PEPTIDYLPROLYL ISOMERASE"/>
    <property type="match status" value="1"/>
</dbReference>
<accession>L8JQ71</accession>
<dbReference type="PROSITE" id="PS51257">
    <property type="entry name" value="PROKAR_LIPOPROTEIN"/>
    <property type="match status" value="1"/>
</dbReference>
<dbReference type="Gene3D" id="3.10.50.40">
    <property type="match status" value="2"/>
</dbReference>
<gene>
    <name evidence="4" type="ORF">C900_03125</name>
</gene>
<dbReference type="STRING" id="1237149.C900_03125"/>
<dbReference type="PROSITE" id="PS01096">
    <property type="entry name" value="PPIC_PPIASE_1"/>
    <property type="match status" value="1"/>
</dbReference>
<organism evidence="4 5">
    <name type="scientific">Fulvivirga imtechensis AK7</name>
    <dbReference type="NCBI Taxonomy" id="1237149"/>
    <lineage>
        <taxon>Bacteria</taxon>
        <taxon>Pseudomonadati</taxon>
        <taxon>Bacteroidota</taxon>
        <taxon>Cytophagia</taxon>
        <taxon>Cytophagales</taxon>
        <taxon>Fulvivirgaceae</taxon>
        <taxon>Fulvivirga</taxon>
    </lineage>
</organism>
<keyword evidence="2" id="KW-0732">Signal</keyword>
<evidence type="ECO:0000259" key="3">
    <source>
        <dbReference type="PROSITE" id="PS50198"/>
    </source>
</evidence>
<proteinExistence type="predicted"/>
<comment type="caution">
    <text evidence="4">The sequence shown here is derived from an EMBL/GenBank/DDBJ whole genome shotgun (WGS) entry which is preliminary data.</text>
</comment>
<dbReference type="Pfam" id="PF00639">
    <property type="entry name" value="Rotamase"/>
    <property type="match status" value="1"/>
</dbReference>
<keyword evidence="1" id="KW-0697">Rotamase</keyword>
<evidence type="ECO:0000256" key="2">
    <source>
        <dbReference type="SAM" id="SignalP"/>
    </source>
</evidence>
<feature type="chain" id="PRO_5007921409" evidence="2">
    <location>
        <begin position="20"/>
        <end position="661"/>
    </location>
</feature>
<dbReference type="InterPro" id="IPR023058">
    <property type="entry name" value="PPIase_PpiC_CS"/>
</dbReference>